<gene>
    <name evidence="1" type="ORF">EJ04DRAFT_117438</name>
</gene>
<sequence length="157" mass="16850">MATAPPRRHVLPLASGAALSAWSASLIHYTFQLPLQVQVSIRSRLRCCLTDVGTSGKGSNSGLVKGAVVDAYSILGTYTAGALPRSLPARYLTKSPHGVACGRESKTWTCSPKWRRQAASEASSNLRPHSRLECDRLSARCPSQSLSRSMPCKSIPN</sequence>
<accession>A0A9P4V926</accession>
<keyword evidence="2" id="KW-1185">Reference proteome</keyword>
<name>A0A9P4V926_9PLEO</name>
<comment type="caution">
    <text evidence="1">The sequence shown here is derived from an EMBL/GenBank/DDBJ whole genome shotgun (WGS) entry which is preliminary data.</text>
</comment>
<protein>
    <submittedName>
        <fullName evidence="1">Uncharacterized protein</fullName>
    </submittedName>
</protein>
<proteinExistence type="predicted"/>
<dbReference type="AlphaFoldDB" id="A0A9P4V926"/>
<reference evidence="1" key="1">
    <citation type="journal article" date="2020" name="Stud. Mycol.">
        <title>101 Dothideomycetes genomes: a test case for predicting lifestyles and emergence of pathogens.</title>
        <authorList>
            <person name="Haridas S."/>
            <person name="Albert R."/>
            <person name="Binder M."/>
            <person name="Bloem J."/>
            <person name="Labutti K."/>
            <person name="Salamov A."/>
            <person name="Andreopoulos B."/>
            <person name="Baker S."/>
            <person name="Barry K."/>
            <person name="Bills G."/>
            <person name="Bluhm B."/>
            <person name="Cannon C."/>
            <person name="Castanera R."/>
            <person name="Culley D."/>
            <person name="Daum C."/>
            <person name="Ezra D."/>
            <person name="Gonzalez J."/>
            <person name="Henrissat B."/>
            <person name="Kuo A."/>
            <person name="Liang C."/>
            <person name="Lipzen A."/>
            <person name="Lutzoni F."/>
            <person name="Magnuson J."/>
            <person name="Mondo S."/>
            <person name="Nolan M."/>
            <person name="Ohm R."/>
            <person name="Pangilinan J."/>
            <person name="Park H.-J."/>
            <person name="Ramirez L."/>
            <person name="Alfaro M."/>
            <person name="Sun H."/>
            <person name="Tritt A."/>
            <person name="Yoshinaga Y."/>
            <person name="Zwiers L.-H."/>
            <person name="Turgeon B."/>
            <person name="Goodwin S."/>
            <person name="Spatafora J."/>
            <person name="Crous P."/>
            <person name="Grigoriev I."/>
        </authorList>
    </citation>
    <scope>NUCLEOTIDE SEQUENCE</scope>
    <source>
        <strain evidence="1">CBS 125425</strain>
    </source>
</reference>
<organism evidence="1 2">
    <name type="scientific">Polyplosphaeria fusca</name>
    <dbReference type="NCBI Taxonomy" id="682080"/>
    <lineage>
        <taxon>Eukaryota</taxon>
        <taxon>Fungi</taxon>
        <taxon>Dikarya</taxon>
        <taxon>Ascomycota</taxon>
        <taxon>Pezizomycotina</taxon>
        <taxon>Dothideomycetes</taxon>
        <taxon>Pleosporomycetidae</taxon>
        <taxon>Pleosporales</taxon>
        <taxon>Tetraplosphaeriaceae</taxon>
        <taxon>Polyplosphaeria</taxon>
    </lineage>
</organism>
<dbReference type="Proteomes" id="UP000799444">
    <property type="component" value="Unassembled WGS sequence"/>
</dbReference>
<evidence type="ECO:0000313" key="2">
    <source>
        <dbReference type="Proteomes" id="UP000799444"/>
    </source>
</evidence>
<evidence type="ECO:0000313" key="1">
    <source>
        <dbReference type="EMBL" id="KAF2741211.1"/>
    </source>
</evidence>
<dbReference type="EMBL" id="ML996098">
    <property type="protein sequence ID" value="KAF2741211.1"/>
    <property type="molecule type" value="Genomic_DNA"/>
</dbReference>